<proteinExistence type="predicted"/>
<dbReference type="Proteomes" id="UP001610444">
    <property type="component" value="Unassembled WGS sequence"/>
</dbReference>
<dbReference type="GeneID" id="98151114"/>
<sequence length="163" mass="17752">MCNKHCPDCIYQAFPDRFYLSAHPINIVPTTLFFLFSSLIVYPGELVRASSWSSVEVCTAILIASIPSLRKLLVSAYPSMRRIFHLSCSGERGEGNNSTHVRSDDQGYFAVTVAQRPATTPDCFPLPSPGLPEETRIGMFSFPGGVAPVTSAAMVQCSDESKA</sequence>
<evidence type="ECO:0000256" key="1">
    <source>
        <dbReference type="SAM" id="Phobius"/>
    </source>
</evidence>
<keyword evidence="3" id="KW-1185">Reference proteome</keyword>
<dbReference type="EMBL" id="JBFXLR010000003">
    <property type="protein sequence ID" value="KAL2859147.1"/>
    <property type="molecule type" value="Genomic_DNA"/>
</dbReference>
<keyword evidence="1" id="KW-1133">Transmembrane helix</keyword>
<name>A0ABR4L3Q0_9EURO</name>
<organism evidence="2 3">
    <name type="scientific">Aspergillus pseudodeflectus</name>
    <dbReference type="NCBI Taxonomy" id="176178"/>
    <lineage>
        <taxon>Eukaryota</taxon>
        <taxon>Fungi</taxon>
        <taxon>Dikarya</taxon>
        <taxon>Ascomycota</taxon>
        <taxon>Pezizomycotina</taxon>
        <taxon>Eurotiomycetes</taxon>
        <taxon>Eurotiomycetidae</taxon>
        <taxon>Eurotiales</taxon>
        <taxon>Aspergillaceae</taxon>
        <taxon>Aspergillus</taxon>
        <taxon>Aspergillus subgen. Nidulantes</taxon>
    </lineage>
</organism>
<dbReference type="RefSeq" id="XP_070904081.1">
    <property type="nucleotide sequence ID" value="XM_071035950.1"/>
</dbReference>
<keyword evidence="1" id="KW-0812">Transmembrane</keyword>
<feature type="transmembrane region" description="Helical" evidence="1">
    <location>
        <begin position="25"/>
        <end position="42"/>
    </location>
</feature>
<evidence type="ECO:0000313" key="3">
    <source>
        <dbReference type="Proteomes" id="UP001610444"/>
    </source>
</evidence>
<evidence type="ECO:0000313" key="2">
    <source>
        <dbReference type="EMBL" id="KAL2859147.1"/>
    </source>
</evidence>
<protein>
    <submittedName>
        <fullName evidence="2">Uncharacterized protein</fullName>
    </submittedName>
</protein>
<comment type="caution">
    <text evidence="2">The sequence shown here is derived from an EMBL/GenBank/DDBJ whole genome shotgun (WGS) entry which is preliminary data.</text>
</comment>
<keyword evidence="1" id="KW-0472">Membrane</keyword>
<feature type="transmembrane region" description="Helical" evidence="1">
    <location>
        <begin position="54"/>
        <end position="73"/>
    </location>
</feature>
<reference evidence="2 3" key="1">
    <citation type="submission" date="2024-07" db="EMBL/GenBank/DDBJ databases">
        <title>Section-level genome sequencing and comparative genomics of Aspergillus sections Usti and Cavernicolus.</title>
        <authorList>
            <consortium name="Lawrence Berkeley National Laboratory"/>
            <person name="Nybo J.L."/>
            <person name="Vesth T.C."/>
            <person name="Theobald S."/>
            <person name="Frisvad J.C."/>
            <person name="Larsen T.O."/>
            <person name="Kjaerboelling I."/>
            <person name="Rothschild-Mancinelli K."/>
            <person name="Lyhne E.K."/>
            <person name="Kogle M.E."/>
            <person name="Barry K."/>
            <person name="Clum A."/>
            <person name="Na H."/>
            <person name="Ledsgaard L."/>
            <person name="Lin J."/>
            <person name="Lipzen A."/>
            <person name="Kuo A."/>
            <person name="Riley R."/>
            <person name="Mondo S."/>
            <person name="LaButti K."/>
            <person name="Haridas S."/>
            <person name="Pangalinan J."/>
            <person name="Salamov A.A."/>
            <person name="Simmons B.A."/>
            <person name="Magnuson J.K."/>
            <person name="Chen J."/>
            <person name="Drula E."/>
            <person name="Henrissat B."/>
            <person name="Wiebenga A."/>
            <person name="Lubbers R.J."/>
            <person name="Gomes A.C."/>
            <person name="Macurrencykelacurrency M.R."/>
            <person name="Stajich J."/>
            <person name="Grigoriev I.V."/>
            <person name="Mortensen U.H."/>
            <person name="De vries R.P."/>
            <person name="Baker S.E."/>
            <person name="Andersen M.R."/>
        </authorList>
    </citation>
    <scope>NUCLEOTIDE SEQUENCE [LARGE SCALE GENOMIC DNA]</scope>
    <source>
        <strain evidence="2 3">CBS 756.74</strain>
    </source>
</reference>
<accession>A0ABR4L3Q0</accession>
<gene>
    <name evidence="2" type="ORF">BJX68DRAFT_113689</name>
</gene>